<keyword evidence="4" id="KW-1185">Reference proteome</keyword>
<reference evidence="4" key="1">
    <citation type="journal article" date="2019" name="Int. J. Syst. Evol. Microbiol.">
        <title>The Global Catalogue of Microorganisms (GCM) 10K type strain sequencing project: providing services to taxonomists for standard genome sequencing and annotation.</title>
        <authorList>
            <consortium name="The Broad Institute Genomics Platform"/>
            <consortium name="The Broad Institute Genome Sequencing Center for Infectious Disease"/>
            <person name="Wu L."/>
            <person name="Ma J."/>
        </authorList>
    </citation>
    <scope>NUCLEOTIDE SEQUENCE [LARGE SCALE GENOMIC DNA]</scope>
    <source>
        <strain evidence="4">JCM 17024</strain>
    </source>
</reference>
<dbReference type="InterPro" id="IPR003870">
    <property type="entry name" value="DUF222"/>
</dbReference>
<proteinExistence type="predicted"/>
<feature type="compositionally biased region" description="Polar residues" evidence="1">
    <location>
        <begin position="294"/>
        <end position="303"/>
    </location>
</feature>
<evidence type="ECO:0000256" key="1">
    <source>
        <dbReference type="SAM" id="MobiDB-lite"/>
    </source>
</evidence>
<feature type="compositionally biased region" description="Polar residues" evidence="1">
    <location>
        <begin position="273"/>
        <end position="284"/>
    </location>
</feature>
<evidence type="ECO:0000313" key="4">
    <source>
        <dbReference type="Proteomes" id="UP001501591"/>
    </source>
</evidence>
<dbReference type="Gene3D" id="1.10.30.50">
    <property type="match status" value="1"/>
</dbReference>
<sequence length="551" mass="60532">MTSDQIIRSERRGALLDAWVETQRKIARLQAEAAALLAERWELWAQEVADAPMQRDMIERSMFAEYAAAGHMSQGSAEFAFVDARLLHEEFPTIREAFTDGRLTPQHVREILRESRPVREAVRTGDVDAGTLKLYEVAVLEVAEADTAARTRAHARRVAAALAGTTVVDQHERAAADREVTVRSVGDGMALLQAMLPEHLALAIQDRLTVMARHMVRHSDDRRPILPPTEPTDAEWAAQRAEAEWAEAIFSAGTFTTDPFTTDPFTTARLMTATPSSTDPSGAQTSTESETSTGFEKTNTDFETSARPAPEADPESDPHRHEDSPLLLHLPADDRTMDQLRADLFADLLLASAPSEVHGTGLEGIHATIQVTVAASTLAGADDRPAELDGHGPLHPDVARALAGSRTGWTRLFLSPAGLVEETDTYTPTEPMRRFLRARDQHCRFPGCRMPVHRCDIDHNHDHAAGGPTAIGNLAHLCRSHHALKHPDVADTARWTVTQLADQTLRWHSPTGRTYPDRVPRRVMFVDADTRDLPTCRPAGNTAGDLIGAPF</sequence>
<protein>
    <recommendedName>
        <fullName evidence="2">HNH nuclease domain-containing protein</fullName>
    </recommendedName>
</protein>
<gene>
    <name evidence="3" type="ORF">GCM10022383_22510</name>
</gene>
<name>A0ABP7NDZ3_9MICO</name>
<dbReference type="CDD" id="cd00085">
    <property type="entry name" value="HNHc"/>
    <property type="match status" value="1"/>
</dbReference>
<dbReference type="EMBL" id="BAABCP010000001">
    <property type="protein sequence ID" value="GAA3944106.1"/>
    <property type="molecule type" value="Genomic_DNA"/>
</dbReference>
<evidence type="ECO:0000259" key="2">
    <source>
        <dbReference type="SMART" id="SM00507"/>
    </source>
</evidence>
<dbReference type="InterPro" id="IPR003615">
    <property type="entry name" value="HNH_nuc"/>
</dbReference>
<accession>A0ABP7NDZ3</accession>
<feature type="region of interest" description="Disordered" evidence="1">
    <location>
        <begin position="271"/>
        <end position="325"/>
    </location>
</feature>
<dbReference type="Proteomes" id="UP001501591">
    <property type="component" value="Unassembled WGS sequence"/>
</dbReference>
<dbReference type="SMART" id="SM00507">
    <property type="entry name" value="HNHc"/>
    <property type="match status" value="1"/>
</dbReference>
<comment type="caution">
    <text evidence="3">The sequence shown here is derived from an EMBL/GenBank/DDBJ whole genome shotgun (WGS) entry which is preliminary data.</text>
</comment>
<dbReference type="Pfam" id="PF02720">
    <property type="entry name" value="DUF222"/>
    <property type="match status" value="2"/>
</dbReference>
<feature type="domain" description="HNH nuclease" evidence="2">
    <location>
        <begin position="431"/>
        <end position="483"/>
    </location>
</feature>
<organism evidence="3 4">
    <name type="scientific">Microbacterium soli</name>
    <dbReference type="NCBI Taxonomy" id="446075"/>
    <lineage>
        <taxon>Bacteria</taxon>
        <taxon>Bacillati</taxon>
        <taxon>Actinomycetota</taxon>
        <taxon>Actinomycetes</taxon>
        <taxon>Micrococcales</taxon>
        <taxon>Microbacteriaceae</taxon>
        <taxon>Microbacterium</taxon>
    </lineage>
</organism>
<dbReference type="RefSeq" id="WP_344819680.1">
    <property type="nucleotide sequence ID" value="NZ_BAABCP010000001.1"/>
</dbReference>
<evidence type="ECO:0000313" key="3">
    <source>
        <dbReference type="EMBL" id="GAA3944106.1"/>
    </source>
</evidence>